<keyword evidence="8 10" id="KW-0238">DNA-binding</keyword>
<dbReference type="PANTHER" id="PTHR30591">
    <property type="entry name" value="RECBCD ENZYME SUBUNIT RECC"/>
    <property type="match status" value="1"/>
</dbReference>
<keyword evidence="7 10" id="KW-0067">ATP-binding</keyword>
<dbReference type="InterPro" id="IPR006697">
    <property type="entry name" value="RecC"/>
</dbReference>
<dbReference type="FunFam" id="3.40.50.300:FF:001153">
    <property type="entry name" value="RecBCD enzyme subunit RecC"/>
    <property type="match status" value="1"/>
</dbReference>
<dbReference type="FunFam" id="1.10.10.160:FF:000003">
    <property type="entry name" value="RecBCD enzyme subunit RecC"/>
    <property type="match status" value="1"/>
</dbReference>
<dbReference type="PIRSF" id="PIRSF000980">
    <property type="entry name" value="RecC"/>
    <property type="match status" value="1"/>
</dbReference>
<keyword evidence="6 10" id="KW-0269">Exonuclease</keyword>
<dbReference type="PANTHER" id="PTHR30591:SF1">
    <property type="entry name" value="RECBCD ENZYME SUBUNIT RECC"/>
    <property type="match status" value="1"/>
</dbReference>
<evidence type="ECO:0000313" key="13">
    <source>
        <dbReference type="Proteomes" id="UP000605024"/>
    </source>
</evidence>
<dbReference type="GO" id="GO:0000724">
    <property type="term" value="P:double-strand break repair via homologous recombination"/>
    <property type="evidence" value="ECO:0007669"/>
    <property type="project" value="UniProtKB-UniRule"/>
</dbReference>
<evidence type="ECO:0000256" key="1">
    <source>
        <dbReference type="ARBA" id="ARBA00022722"/>
    </source>
</evidence>
<keyword evidence="1 10" id="KW-0540">Nuclease</keyword>
<keyword evidence="4 10" id="KW-0378">Hydrolase</keyword>
<evidence type="ECO:0000256" key="6">
    <source>
        <dbReference type="ARBA" id="ARBA00022839"/>
    </source>
</evidence>
<evidence type="ECO:0000256" key="8">
    <source>
        <dbReference type="ARBA" id="ARBA00023125"/>
    </source>
</evidence>
<dbReference type="GO" id="GO:0009338">
    <property type="term" value="C:exodeoxyribonuclease V complex"/>
    <property type="evidence" value="ECO:0007669"/>
    <property type="project" value="InterPro"/>
</dbReference>
<dbReference type="Gene3D" id="1.10.10.990">
    <property type="match status" value="1"/>
</dbReference>
<dbReference type="InterPro" id="IPR013986">
    <property type="entry name" value="DExx_box_DNA_helicase_dom_sf"/>
</dbReference>
<evidence type="ECO:0000256" key="3">
    <source>
        <dbReference type="ARBA" id="ARBA00022763"/>
    </source>
</evidence>
<keyword evidence="5 10" id="KW-0347">Helicase</keyword>
<accession>A0A8I0G8B9</accession>
<dbReference type="NCBIfam" id="TIGR01450">
    <property type="entry name" value="recC"/>
    <property type="match status" value="1"/>
</dbReference>
<feature type="domain" description="RecC C-terminal" evidence="11">
    <location>
        <begin position="829"/>
        <end position="1049"/>
    </location>
</feature>
<evidence type="ECO:0000256" key="2">
    <source>
        <dbReference type="ARBA" id="ARBA00022741"/>
    </source>
</evidence>
<reference evidence="12" key="1">
    <citation type="submission" date="2020-09" db="EMBL/GenBank/DDBJ databases">
        <title>Characterization of IncC plasmids in Enterobacterales of food-producing animals originating from China.</title>
        <authorList>
            <person name="Zhang Y."/>
            <person name="Lei C.-W."/>
        </authorList>
    </citation>
    <scope>NUCLEOTIDE SEQUENCE</scope>
    <source>
        <strain evidence="12">CC1</strain>
    </source>
</reference>
<dbReference type="InterPro" id="IPR041500">
    <property type="entry name" value="RecC_C"/>
</dbReference>
<name>A0A8I0G8B9_CITBR</name>
<dbReference type="GO" id="GO:0005524">
    <property type="term" value="F:ATP binding"/>
    <property type="evidence" value="ECO:0007669"/>
    <property type="project" value="UniProtKB-UniRule"/>
</dbReference>
<dbReference type="GO" id="GO:0003677">
    <property type="term" value="F:DNA binding"/>
    <property type="evidence" value="ECO:0007669"/>
    <property type="project" value="UniProtKB-UniRule"/>
</dbReference>
<dbReference type="Gene3D" id="3.40.50.300">
    <property type="entry name" value="P-loop containing nucleotide triphosphate hydrolases"/>
    <property type="match status" value="2"/>
</dbReference>
<dbReference type="InterPro" id="IPR027417">
    <property type="entry name" value="P-loop_NTPase"/>
</dbReference>
<evidence type="ECO:0000256" key="4">
    <source>
        <dbReference type="ARBA" id="ARBA00022801"/>
    </source>
</evidence>
<dbReference type="InterPro" id="IPR011335">
    <property type="entry name" value="Restrct_endonuc-II-like"/>
</dbReference>
<dbReference type="Gene3D" id="3.40.50.10930">
    <property type="match status" value="1"/>
</dbReference>
<dbReference type="GO" id="GO:0008854">
    <property type="term" value="F:exodeoxyribonuclease V activity"/>
    <property type="evidence" value="ECO:0007669"/>
    <property type="project" value="InterPro"/>
</dbReference>
<dbReference type="Pfam" id="PF04257">
    <property type="entry name" value="Exonuc_V_gamma"/>
    <property type="match status" value="1"/>
</dbReference>
<dbReference type="AlphaFoldDB" id="A0A8I0G8B9"/>
<dbReference type="GO" id="GO:0003678">
    <property type="term" value="F:DNA helicase activity"/>
    <property type="evidence" value="ECO:0007669"/>
    <property type="project" value="UniProtKB-UniRule"/>
</dbReference>
<dbReference type="Gene3D" id="1.10.10.160">
    <property type="match status" value="1"/>
</dbReference>
<dbReference type="Proteomes" id="UP000605024">
    <property type="component" value="Unassembled WGS sequence"/>
</dbReference>
<comment type="function">
    <text evidence="10">A helicase/nuclease that prepares dsDNA breaks (DSB) for recombinational DNA repair. Binds to DSBs and unwinds DNA via a highly rapid and processive ATP-dependent bidirectional helicase activity. Unwinds dsDNA until it encounters a Chi (crossover hotspot instigator) sequence from the 3' direction. Cuts ssDNA a few nucleotides 3' to the Chi site. The properties and activities of the enzyme are changed at Chi. The Chi-altered holoenzyme produces a long 3'-ssDNA overhang and facilitates RecA-binding to the ssDNA for homologous DNA recombination and repair. Holoenzyme degrades any linearized DNA that is unable to undergo homologous recombination. In the holoenzyme this subunit recognizes the wild-type Chi sequence, and when added to isolated RecB increases its ATP-dependent helicase processivity.</text>
</comment>
<dbReference type="SUPFAM" id="SSF52980">
    <property type="entry name" value="Restriction endonuclease-like"/>
    <property type="match status" value="1"/>
</dbReference>
<keyword evidence="9 10" id="KW-0234">DNA repair</keyword>
<dbReference type="CDD" id="cd22353">
    <property type="entry name" value="RecC_C-like"/>
    <property type="match status" value="1"/>
</dbReference>
<proteinExistence type="inferred from homology"/>
<comment type="subunit">
    <text evidence="10">Heterotrimer of RecB, RecC and RecD. All subunits contribute to DNA-binding.</text>
</comment>
<dbReference type="Pfam" id="PF17946">
    <property type="entry name" value="RecC_C"/>
    <property type="match status" value="1"/>
</dbReference>
<dbReference type="NCBIfam" id="NF008289">
    <property type="entry name" value="PRK11069.1"/>
    <property type="match status" value="1"/>
</dbReference>
<organism evidence="12 13">
    <name type="scientific">Citrobacter braakii</name>
    <dbReference type="NCBI Taxonomy" id="57706"/>
    <lineage>
        <taxon>Bacteria</taxon>
        <taxon>Pseudomonadati</taxon>
        <taxon>Pseudomonadota</taxon>
        <taxon>Gammaproteobacteria</taxon>
        <taxon>Enterobacterales</taxon>
        <taxon>Enterobacteriaceae</taxon>
        <taxon>Citrobacter</taxon>
        <taxon>Citrobacter freundii complex</taxon>
    </lineage>
</organism>
<dbReference type="EMBL" id="JACXSK010000027">
    <property type="protein sequence ID" value="MBD3125846.1"/>
    <property type="molecule type" value="Genomic_DNA"/>
</dbReference>
<gene>
    <name evidence="10 12" type="primary">recC</name>
    <name evidence="12" type="ORF">ID160_24670</name>
</gene>
<comment type="similarity">
    <text evidence="10">Belongs to the RecC family.</text>
</comment>
<dbReference type="RefSeq" id="WP_109018334.1">
    <property type="nucleotide sequence ID" value="NZ_CP099374.1"/>
</dbReference>
<evidence type="ECO:0000256" key="9">
    <source>
        <dbReference type="ARBA" id="ARBA00023204"/>
    </source>
</evidence>
<keyword evidence="2 10" id="KW-0547">Nucleotide-binding</keyword>
<evidence type="ECO:0000256" key="7">
    <source>
        <dbReference type="ARBA" id="ARBA00022840"/>
    </source>
</evidence>
<evidence type="ECO:0000256" key="5">
    <source>
        <dbReference type="ARBA" id="ARBA00022806"/>
    </source>
</evidence>
<sequence length="1122" mass="129126">MLRVYHSNRLDVLEALMEFIVERERLDDPFEPEMILVQSTGMAQWLQMTLAQKFSIAANIDFPLPASFIWDMFVRVLPDIPKESAFSKQSMSWKLMTLLPQLLDGDDFALLRHYLTDDTDKRKLFQLSSRAADLFDQYLVYRPEWLTQWEAGRLVEGLGESQAWQAPLWKALVEHTEELGQPRWHRANLYQRFIQTLESSSECPQGLPSRVFICGISALPPVYLQALQALGKHIDIHLLFTNPCRYYWGDIKDPAWLAKLMARQRRHSFEERHLPLFRDSQKAEGLFNSDGEQDVGNPMLASWGKLGRDYIYLLSELENSQELDAFVDITPDNLLHNIQSDILELESHAVAGVTLEEYSRSDNKRRLELNDTSVTFHVCHSPQREVEILHDRLLAMLEADPTLTPRDIIVMVADIDSYSPFIQSVFGSAPAERYLPYAISDRRARQSHPVLQAFISLLSLPDSRFVSEDVLALLDVPVLAARFNIDEEGLRYLRLWVNESGIRWGIDDDNVRELELPPTGQHTWQFGLTRMLLGYAMESAQGEWQSVLPYDESNGLIAELVGHLASLLMQLNLWRRGLAQERPLEEWLPVCRDMLNDFFLPDADTEAAMTLIEQQWQAIITEGLGAEYGDAIPLSLLRDELAQRLDQERISQRFLAGPVNICTLMPMRSIPFKVVCLLGMNDGVYPRQLAPLGFDLMSQKPMRGDRSRRDDDRYLFLEALISAQQTLYISYIGRSIQDNSERFPSVLVQELMDYIGQSHYLPGDESLTCDQSEARVKAHITRLHTRMPFDAQNYLPGEQQSYAREWLPAASLSGKAHTDFVQTLPFEMPETLTLETLQRFWAHPVRAFFQMRLRVNFRSEESEIPETEPFTLEGLTRYQLNQQLLNTLVEEKDAEQLFRRFRAAGTLPYGPFGEILWDTQRQEMQSLAERIIACRQPCQSMEIDLNCNGVQITGWLPQVQEDGLLRWRPSLISIAQGVQLWLEHLVYCASGGTGESRLFLRKDGEWRFPPLDAEQALLYLSQLVEGYREGMSSPLLVLPESGGAWIKTCYDAVNDAMLDDDATLQKARSKFLQAYEGNMMVRGEGDDIWYQRLWRQLDAATLETIVLQSQRYLLPIFRFNQS</sequence>
<comment type="caution">
    <text evidence="12">The sequence shown here is derived from an EMBL/GenBank/DDBJ whole genome shotgun (WGS) entry which is preliminary data.</text>
</comment>
<evidence type="ECO:0000256" key="10">
    <source>
        <dbReference type="HAMAP-Rule" id="MF_01486"/>
    </source>
</evidence>
<evidence type="ECO:0000313" key="12">
    <source>
        <dbReference type="EMBL" id="MBD3125846.1"/>
    </source>
</evidence>
<dbReference type="HAMAP" id="MF_01486">
    <property type="entry name" value="RecC"/>
    <property type="match status" value="1"/>
</dbReference>
<protein>
    <recommendedName>
        <fullName evidence="10">RecBCD enzyme subunit RecC</fullName>
    </recommendedName>
    <alternativeName>
        <fullName evidence="10">Exonuclease V subunit RecC</fullName>
        <shortName evidence="10">ExoV subunit RecC</shortName>
    </alternativeName>
    <alternativeName>
        <fullName evidence="10">Helicase/nuclease RecBCD subunit RecC</fullName>
    </alternativeName>
</protein>
<dbReference type="SUPFAM" id="SSF52540">
    <property type="entry name" value="P-loop containing nucleoside triphosphate hydrolases"/>
    <property type="match status" value="2"/>
</dbReference>
<comment type="miscellaneous">
    <text evidence="10">In the RecBCD complex, RecB has a slow 3'-5' helicase, an exonuclease activity and loads RecA onto ssDNA, RecD has a fast 5'-3' helicase activity, while RecC stimulates the ATPase and processivity of the RecB helicase and contributes to recognition of the Chi site.</text>
</comment>
<evidence type="ECO:0000259" key="11">
    <source>
        <dbReference type="Pfam" id="PF17946"/>
    </source>
</evidence>
<dbReference type="FunFam" id="3.40.50.300:FF:001068">
    <property type="entry name" value="RecBCD enzyme subunit RecC"/>
    <property type="match status" value="1"/>
</dbReference>
<keyword evidence="3 10" id="KW-0227">DNA damage</keyword>